<dbReference type="EMBL" id="JANUGU010000001">
    <property type="protein sequence ID" value="MCS0657645.1"/>
    <property type="molecule type" value="Genomic_DNA"/>
</dbReference>
<keyword evidence="6" id="KW-1185">Reference proteome</keyword>
<reference evidence="5 6" key="1">
    <citation type="submission" date="2022-08" db="EMBL/GenBank/DDBJ databases">
        <title>Reclassification of Massilia species as members of the genera Telluria, Duganella, Pseudoduganella, Mokoshia gen. nov. and Zemynaea gen. nov. using orthogonal and non-orthogonal genome-based approaches.</title>
        <authorList>
            <person name="Bowman J.P."/>
        </authorList>
    </citation>
    <scope>NUCLEOTIDE SEQUENCE [LARGE SCALE GENOMIC DNA]</scope>
    <source>
        <strain evidence="5 6">JCM 31606</strain>
    </source>
</reference>
<dbReference type="Gene3D" id="1.10.10.60">
    <property type="entry name" value="Homeodomain-like"/>
    <property type="match status" value="1"/>
</dbReference>
<dbReference type="SMART" id="SM00342">
    <property type="entry name" value="HTH_ARAC"/>
    <property type="match status" value="1"/>
</dbReference>
<accession>A0ABT2CUJ2</accession>
<evidence type="ECO:0000313" key="6">
    <source>
        <dbReference type="Proteomes" id="UP001204621"/>
    </source>
</evidence>
<name>A0ABT2CUJ2_9BURK</name>
<dbReference type="PROSITE" id="PS00041">
    <property type="entry name" value="HTH_ARAC_FAMILY_1"/>
    <property type="match status" value="1"/>
</dbReference>
<dbReference type="InterPro" id="IPR018062">
    <property type="entry name" value="HTH_AraC-typ_CS"/>
</dbReference>
<evidence type="ECO:0000256" key="1">
    <source>
        <dbReference type="ARBA" id="ARBA00023015"/>
    </source>
</evidence>
<evidence type="ECO:0000313" key="5">
    <source>
        <dbReference type="EMBL" id="MCS0657645.1"/>
    </source>
</evidence>
<keyword evidence="1" id="KW-0805">Transcription regulation</keyword>
<dbReference type="SUPFAM" id="SSF46689">
    <property type="entry name" value="Homeodomain-like"/>
    <property type="match status" value="2"/>
</dbReference>
<gene>
    <name evidence="5" type="ORF">NX778_06145</name>
</gene>
<evidence type="ECO:0000256" key="3">
    <source>
        <dbReference type="ARBA" id="ARBA00023163"/>
    </source>
</evidence>
<sequence>MSKLFGTGRRVVWNGGSTWVGHTEEKTDFHAHHMIQLTLALSDGHIRFKIPDQDWISYGATIIAAHEPHAFEARGQLVALIFAEPESREGRILRTRFPTGVNELDRNTFGAEIEALAATFLGQGSDEDLAAHARACIAKLTGVETAPVRPVDPRVQRAIDELRCRLGEPVTLAEIAEHVHLSAERFRHLFLAETGIRFRPYVLELRIETAIASIRAGKSITESALDGGFADAAHFARTFKRMYGVSAISVQNA</sequence>
<feature type="domain" description="HTH araC/xylS-type" evidence="4">
    <location>
        <begin position="156"/>
        <end position="253"/>
    </location>
</feature>
<dbReference type="RefSeq" id="WP_258810784.1">
    <property type="nucleotide sequence ID" value="NZ_JANUGU010000001.1"/>
</dbReference>
<dbReference type="InterPro" id="IPR009057">
    <property type="entry name" value="Homeodomain-like_sf"/>
</dbReference>
<keyword evidence="2" id="KW-0238">DNA-binding</keyword>
<dbReference type="InterPro" id="IPR050204">
    <property type="entry name" value="AraC_XylS_family_regulators"/>
</dbReference>
<proteinExistence type="predicted"/>
<protein>
    <submittedName>
        <fullName evidence="5">Helix-turn-helix transcriptional regulator</fullName>
    </submittedName>
</protein>
<organism evidence="5 6">
    <name type="scientific">Massilia terrae</name>
    <dbReference type="NCBI Taxonomy" id="1811224"/>
    <lineage>
        <taxon>Bacteria</taxon>
        <taxon>Pseudomonadati</taxon>
        <taxon>Pseudomonadota</taxon>
        <taxon>Betaproteobacteria</taxon>
        <taxon>Burkholderiales</taxon>
        <taxon>Oxalobacteraceae</taxon>
        <taxon>Telluria group</taxon>
        <taxon>Massilia</taxon>
    </lineage>
</organism>
<dbReference type="Pfam" id="PF12833">
    <property type="entry name" value="HTH_18"/>
    <property type="match status" value="1"/>
</dbReference>
<evidence type="ECO:0000256" key="2">
    <source>
        <dbReference type="ARBA" id="ARBA00023125"/>
    </source>
</evidence>
<dbReference type="Proteomes" id="UP001204621">
    <property type="component" value="Unassembled WGS sequence"/>
</dbReference>
<evidence type="ECO:0000259" key="4">
    <source>
        <dbReference type="PROSITE" id="PS01124"/>
    </source>
</evidence>
<dbReference type="InterPro" id="IPR018060">
    <property type="entry name" value="HTH_AraC"/>
</dbReference>
<keyword evidence="3" id="KW-0804">Transcription</keyword>
<comment type="caution">
    <text evidence="5">The sequence shown here is derived from an EMBL/GenBank/DDBJ whole genome shotgun (WGS) entry which is preliminary data.</text>
</comment>
<dbReference type="PROSITE" id="PS01124">
    <property type="entry name" value="HTH_ARAC_FAMILY_2"/>
    <property type="match status" value="1"/>
</dbReference>
<dbReference type="PANTHER" id="PTHR46796">
    <property type="entry name" value="HTH-TYPE TRANSCRIPTIONAL ACTIVATOR RHAS-RELATED"/>
    <property type="match status" value="1"/>
</dbReference>